<dbReference type="SUPFAM" id="SSF50386">
    <property type="entry name" value="STI-like"/>
    <property type="match status" value="1"/>
</dbReference>
<name>A0A1P8LI12_9CARY</name>
<evidence type="ECO:0000313" key="3">
    <source>
        <dbReference type="EMBL" id="APW84884.1"/>
    </source>
</evidence>
<reference evidence="3" key="1">
    <citation type="submission" date="2016-05" db="EMBL/GenBank/DDBJ databases">
        <authorList>
            <person name="Lavstsen T."/>
            <person name="Jespersen J.S."/>
        </authorList>
    </citation>
    <scope>NUCLEOTIDE SEQUENCE</scope>
</reference>
<protein>
    <submittedName>
        <fullName evidence="3">Salt-induced S2</fullName>
    </submittedName>
</protein>
<feature type="signal peptide" evidence="2">
    <location>
        <begin position="1"/>
        <end position="24"/>
    </location>
</feature>
<evidence type="ECO:0000256" key="2">
    <source>
        <dbReference type="SAM" id="SignalP"/>
    </source>
</evidence>
<keyword evidence="1" id="KW-1133">Transmembrane helix</keyword>
<keyword evidence="1" id="KW-0472">Membrane</keyword>
<feature type="transmembrane region" description="Helical" evidence="1">
    <location>
        <begin position="48"/>
        <end position="66"/>
    </location>
</feature>
<organism evidence="3">
    <name type="scientific">Halogeton glomeratus</name>
    <dbReference type="NCBI Taxonomy" id="454499"/>
    <lineage>
        <taxon>Eukaryota</taxon>
        <taxon>Viridiplantae</taxon>
        <taxon>Streptophyta</taxon>
        <taxon>Embryophyta</taxon>
        <taxon>Tracheophyta</taxon>
        <taxon>Spermatophyta</taxon>
        <taxon>Magnoliopsida</taxon>
        <taxon>eudicotyledons</taxon>
        <taxon>Gunneridae</taxon>
        <taxon>Pentapetalae</taxon>
        <taxon>Caryophyllales</taxon>
        <taxon>Chenopodiaceae</taxon>
        <taxon>Salsoloideae</taxon>
        <taxon>Salsoleae</taxon>
        <taxon>Halogeton</taxon>
    </lineage>
</organism>
<dbReference type="GO" id="GO:0004866">
    <property type="term" value="F:endopeptidase inhibitor activity"/>
    <property type="evidence" value="ECO:0007669"/>
    <property type="project" value="InterPro"/>
</dbReference>
<dbReference type="PROSITE" id="PS00283">
    <property type="entry name" value="SOYBEAN_KUNITZ"/>
    <property type="match status" value="1"/>
</dbReference>
<dbReference type="EMBL" id="KX233497">
    <property type="protein sequence ID" value="APW84884.1"/>
    <property type="molecule type" value="mRNA"/>
</dbReference>
<dbReference type="AlphaFoldDB" id="A0A1P8LI12"/>
<proteinExistence type="evidence at transcript level"/>
<accession>A0A1P8LI12</accession>
<keyword evidence="2" id="KW-0732">Signal</keyword>
<evidence type="ECO:0000256" key="1">
    <source>
        <dbReference type="SAM" id="Phobius"/>
    </source>
</evidence>
<keyword evidence="1" id="KW-0812">Transmembrane</keyword>
<sequence>MAQFQLPKATLFFLVFLFMSKAWATTTTGGGDDDNAVLDWEGNPVQTNYPYFIVPLKGLMTGLIYYPRVTKRCHILNAALSPHLVQ</sequence>
<feature type="chain" id="PRO_5012772009" evidence="2">
    <location>
        <begin position="25"/>
        <end position="86"/>
    </location>
</feature>
<dbReference type="InterPro" id="IPR002160">
    <property type="entry name" value="Prot_inh_Kunz-lg"/>
</dbReference>
<dbReference type="InterPro" id="IPR011065">
    <property type="entry name" value="Kunitz_inhibitor_STI-like_sf"/>
</dbReference>